<evidence type="ECO:0000256" key="1">
    <source>
        <dbReference type="SAM" id="Phobius"/>
    </source>
</evidence>
<name>L1N0N2_9BACT</name>
<protein>
    <submittedName>
        <fullName evidence="3">CAAX amino terminal protease family protein</fullName>
    </submittedName>
</protein>
<keyword evidence="1" id="KW-0812">Transmembrane</keyword>
<comment type="caution">
    <text evidence="3">The sequence shown here is derived from an EMBL/GenBank/DDBJ whole genome shotgun (WGS) entry which is preliminary data.</text>
</comment>
<evidence type="ECO:0000313" key="4">
    <source>
        <dbReference type="Proteomes" id="UP000010433"/>
    </source>
</evidence>
<dbReference type="GO" id="GO:0004175">
    <property type="term" value="F:endopeptidase activity"/>
    <property type="evidence" value="ECO:0007669"/>
    <property type="project" value="UniProtKB-ARBA"/>
</dbReference>
<feature type="transmembrane region" description="Helical" evidence="1">
    <location>
        <begin position="224"/>
        <end position="242"/>
    </location>
</feature>
<evidence type="ECO:0000259" key="2">
    <source>
        <dbReference type="Pfam" id="PF02517"/>
    </source>
</evidence>
<reference evidence="3 4" key="1">
    <citation type="submission" date="2012-05" db="EMBL/GenBank/DDBJ databases">
        <authorList>
            <person name="Weinstock G."/>
            <person name="Sodergren E."/>
            <person name="Lobos E.A."/>
            <person name="Fulton L."/>
            <person name="Fulton R."/>
            <person name="Courtney L."/>
            <person name="Fronick C."/>
            <person name="O'Laughlin M."/>
            <person name="Godfrey J."/>
            <person name="Wilson R.M."/>
            <person name="Miner T."/>
            <person name="Farmer C."/>
            <person name="Delehaunty K."/>
            <person name="Cordes M."/>
            <person name="Minx P."/>
            <person name="Tomlinson C."/>
            <person name="Chen J."/>
            <person name="Wollam A."/>
            <person name="Pepin K.H."/>
            <person name="Bhonagiri V."/>
            <person name="Zhang X."/>
            <person name="Suruliraj S."/>
            <person name="Warren W."/>
            <person name="Mitreva M."/>
            <person name="Mardis E.R."/>
            <person name="Wilson R.K."/>
        </authorList>
    </citation>
    <scope>NUCLEOTIDE SEQUENCE [LARGE SCALE GENOMIC DNA]</scope>
    <source>
        <strain evidence="3 4">F0055</strain>
    </source>
</reference>
<keyword evidence="1" id="KW-0472">Membrane</keyword>
<dbReference type="PANTHER" id="PTHR35797:SF1">
    <property type="entry name" value="PROTEASE"/>
    <property type="match status" value="1"/>
</dbReference>
<feature type="transmembrane region" description="Helical" evidence="1">
    <location>
        <begin position="199"/>
        <end position="218"/>
    </location>
</feature>
<dbReference type="Pfam" id="PF02517">
    <property type="entry name" value="Rce1-like"/>
    <property type="match status" value="1"/>
</dbReference>
<dbReference type="EMBL" id="AMEP01000150">
    <property type="protein sequence ID" value="EKX96877.1"/>
    <property type="molecule type" value="Genomic_DNA"/>
</dbReference>
<keyword evidence="4" id="KW-1185">Reference proteome</keyword>
<proteinExistence type="predicted"/>
<feature type="domain" description="CAAX prenyl protease 2/Lysostaphin resistance protein A-like" evidence="2">
    <location>
        <begin position="115"/>
        <end position="211"/>
    </location>
</feature>
<feature type="transmembrane region" description="Helical" evidence="1">
    <location>
        <begin position="46"/>
        <end position="68"/>
    </location>
</feature>
<dbReference type="Proteomes" id="UP000010433">
    <property type="component" value="Unassembled WGS sequence"/>
</dbReference>
<keyword evidence="3" id="KW-0645">Protease</keyword>
<gene>
    <name evidence="3" type="ORF">HMPREF9151_02360</name>
</gene>
<dbReference type="HOGENOM" id="CLU_097145_0_0_10"/>
<feature type="transmembrane region" description="Helical" evidence="1">
    <location>
        <begin position="174"/>
        <end position="192"/>
    </location>
</feature>
<dbReference type="InterPro" id="IPR003675">
    <property type="entry name" value="Rce1/LyrA-like_dom"/>
</dbReference>
<feature type="transmembrane region" description="Helical" evidence="1">
    <location>
        <begin position="89"/>
        <end position="105"/>
    </location>
</feature>
<dbReference type="GO" id="GO:0006508">
    <property type="term" value="P:proteolysis"/>
    <property type="evidence" value="ECO:0007669"/>
    <property type="project" value="UniProtKB-KW"/>
</dbReference>
<sequence>MTDKSLNNRISWKRILLFFIIATAISNLFRLDVFNIAPTMQKLPAWFFILSYTLLNASGVLLGAFLVLPRLRKERKTEMLLFGTSKSKSLLMSAIPIVLLTAIGVENTYNMEPHMFAFVAIVTTTLYCIEEEYGWRGYLQEELKGLKPWKKYTLIGLMWYVWHLSFIFDKAIGSNLLFLALLIFGSWGIGKVAETTHSVLASACFHLIVQIMMLNSFFRDSPNATTKAIVFVVCVGAWFMIFNKWIKIKSTNN</sequence>
<keyword evidence="3" id="KW-0378">Hydrolase</keyword>
<accession>L1N0N2</accession>
<evidence type="ECO:0000313" key="3">
    <source>
        <dbReference type="EMBL" id="EKX96877.1"/>
    </source>
</evidence>
<dbReference type="GO" id="GO:0080120">
    <property type="term" value="P:CAAX-box protein maturation"/>
    <property type="evidence" value="ECO:0007669"/>
    <property type="project" value="UniProtKB-ARBA"/>
</dbReference>
<dbReference type="InterPro" id="IPR042150">
    <property type="entry name" value="MmRce1-like"/>
</dbReference>
<organism evidence="3 4">
    <name type="scientific">Hoylesella saccharolytica F0055</name>
    <dbReference type="NCBI Taxonomy" id="1127699"/>
    <lineage>
        <taxon>Bacteria</taxon>
        <taxon>Pseudomonadati</taxon>
        <taxon>Bacteroidota</taxon>
        <taxon>Bacteroidia</taxon>
        <taxon>Bacteroidales</taxon>
        <taxon>Prevotellaceae</taxon>
        <taxon>Hoylesella</taxon>
    </lineage>
</organism>
<keyword evidence="1" id="KW-1133">Transmembrane helix</keyword>
<dbReference type="PANTHER" id="PTHR35797">
    <property type="entry name" value="PROTEASE-RELATED"/>
    <property type="match status" value="1"/>
</dbReference>
<dbReference type="RefSeq" id="WP_009161220.1">
    <property type="nucleotide sequence ID" value="NZ_KB290963.1"/>
</dbReference>
<dbReference type="PATRIC" id="fig|1127699.3.peg.2160"/>
<dbReference type="AlphaFoldDB" id="L1N0N2"/>